<evidence type="ECO:0000256" key="1">
    <source>
        <dbReference type="ARBA" id="ARBA00010088"/>
    </source>
</evidence>
<dbReference type="PROSITE" id="PS51257">
    <property type="entry name" value="PROKAR_LIPOPROTEIN"/>
    <property type="match status" value="1"/>
</dbReference>
<dbReference type="Pfam" id="PF00561">
    <property type="entry name" value="Abhydrolase_1"/>
    <property type="match status" value="1"/>
</dbReference>
<organism evidence="6">
    <name type="scientific">bioreactor metagenome</name>
    <dbReference type="NCBI Taxonomy" id="1076179"/>
    <lineage>
        <taxon>unclassified sequences</taxon>
        <taxon>metagenomes</taxon>
        <taxon>ecological metagenomes</taxon>
    </lineage>
</organism>
<keyword evidence="6" id="KW-0031">Aminopeptidase</keyword>
<keyword evidence="6" id="KW-0645">Protease</keyword>
<evidence type="ECO:0000256" key="3">
    <source>
        <dbReference type="ARBA" id="ARBA00022801"/>
    </source>
</evidence>
<dbReference type="InterPro" id="IPR029058">
    <property type="entry name" value="AB_hydrolase_fold"/>
</dbReference>
<dbReference type="PANTHER" id="PTHR43248">
    <property type="entry name" value="2-SUCCINYL-6-HYDROXY-2,4-CYCLOHEXADIENE-1-CARBOXYLATE SYNTHASE"/>
    <property type="match status" value="1"/>
</dbReference>
<dbReference type="EC" id="3.4.14.-" evidence="6"/>
<comment type="caution">
    <text evidence="6">The sequence shown here is derived from an EMBL/GenBank/DDBJ whole genome shotgun (WGS) entry which is preliminary data.</text>
</comment>
<proteinExistence type="inferred from homology"/>
<dbReference type="GO" id="GO:0004177">
    <property type="term" value="F:aminopeptidase activity"/>
    <property type="evidence" value="ECO:0007669"/>
    <property type="project" value="UniProtKB-KW"/>
</dbReference>
<reference evidence="6" key="1">
    <citation type="submission" date="2019-08" db="EMBL/GenBank/DDBJ databases">
        <authorList>
            <person name="Kucharzyk K."/>
            <person name="Murdoch R.W."/>
            <person name="Higgins S."/>
            <person name="Loffler F."/>
        </authorList>
    </citation>
    <scope>NUCLEOTIDE SEQUENCE</scope>
</reference>
<sequence length="548" mass="61107">MKKRCMLLAGIILILLSLAGCTSVSNTSMAQKPSVIWEDWKAEGAYADYANLHKRFADRTKFATITVPLDYENPTEGTIDVAVLKVEAKNKEERWGSILFNPGGPGGDGLIYGLLFSYLWSEDYPLSTTGAGTLFQELAEHYDLIGFSPRGLGASTNLICSSDALLEPALILSADGSEANLAANQANASAIAEACLANPMTNHINTEATARDMDVIREVLGDEKLNFIGISYGTWLGTWYASLFPQRVGKLLLIGQTDITQPLNGALLVQEMGMQRVLETKLVPYAATYPHLFHLGFSEAEVRQNLSLLEGGLKHATMKALDEHISYSEQAMLALFTLRSALVINTLLENEPDLEEEQLHRLLAQYDWQVDEESSGILLQKGRMLAEEYYALKNRQREPVEVSGSDAVWWAVQSMDTNTLYDRDSWLLQNALHIKQYPEFGGFYIENPALYWDKPPVNRPAIEPIPQDASILIVQSEYDPYTPLESAVRTFSALEQASMIVLEGEYQHCILLPYGNEILDRSVAEFFLENKQPPRLTLVEGHQLPTYE</sequence>
<evidence type="ECO:0000313" key="6">
    <source>
        <dbReference type="EMBL" id="MPM07763.1"/>
    </source>
</evidence>
<dbReference type="SUPFAM" id="SSF53474">
    <property type="entry name" value="alpha/beta-Hydrolases"/>
    <property type="match status" value="1"/>
</dbReference>
<keyword evidence="2" id="KW-0732">Signal</keyword>
<feature type="domain" description="Peptidase S33 tripeptidyl aminopeptidase-like C-terminal" evidence="5">
    <location>
        <begin position="440"/>
        <end position="534"/>
    </location>
</feature>
<dbReference type="Gene3D" id="3.40.50.1820">
    <property type="entry name" value="alpha/beta hydrolase"/>
    <property type="match status" value="1"/>
</dbReference>
<name>A0A644X0E9_9ZZZZ</name>
<dbReference type="EMBL" id="VSSQ01001373">
    <property type="protein sequence ID" value="MPM07763.1"/>
    <property type="molecule type" value="Genomic_DNA"/>
</dbReference>
<gene>
    <name evidence="6" type="primary">tap_1</name>
    <name evidence="6" type="ORF">SDC9_54070</name>
</gene>
<evidence type="ECO:0000256" key="2">
    <source>
        <dbReference type="ARBA" id="ARBA00022729"/>
    </source>
</evidence>
<accession>A0A644X0E9</accession>
<dbReference type="InterPro" id="IPR051601">
    <property type="entry name" value="Serine_prot/Carboxylest_S33"/>
</dbReference>
<evidence type="ECO:0000259" key="5">
    <source>
        <dbReference type="Pfam" id="PF08386"/>
    </source>
</evidence>
<dbReference type="InterPro" id="IPR013595">
    <property type="entry name" value="Pept_S33_TAP-like_C"/>
</dbReference>
<evidence type="ECO:0000259" key="4">
    <source>
        <dbReference type="Pfam" id="PF00561"/>
    </source>
</evidence>
<dbReference type="InterPro" id="IPR000073">
    <property type="entry name" value="AB_hydrolase_1"/>
</dbReference>
<feature type="domain" description="AB hydrolase-1" evidence="4">
    <location>
        <begin position="98"/>
        <end position="276"/>
    </location>
</feature>
<dbReference type="Pfam" id="PF08386">
    <property type="entry name" value="Abhydrolase_4"/>
    <property type="match status" value="1"/>
</dbReference>
<keyword evidence="3 6" id="KW-0378">Hydrolase</keyword>
<protein>
    <submittedName>
        <fullName evidence="6">Tripeptidyl aminopeptidase</fullName>
        <ecNumber evidence="6">3.4.14.-</ecNumber>
    </submittedName>
</protein>
<comment type="similarity">
    <text evidence="1">Belongs to the peptidase S33 family.</text>
</comment>
<dbReference type="PANTHER" id="PTHR43248:SF29">
    <property type="entry name" value="TRIPEPTIDYL AMINOPEPTIDASE"/>
    <property type="match status" value="1"/>
</dbReference>
<dbReference type="AlphaFoldDB" id="A0A644X0E9"/>